<keyword evidence="1" id="KW-1133">Transmembrane helix</keyword>
<reference evidence="2" key="1">
    <citation type="journal article" date="2014" name="Genome Announc.">
        <title>De novo whole-genome sequence and genome annotation of Lichtheimia ramosa.</title>
        <authorList>
            <person name="Linde J."/>
            <person name="Schwartze V."/>
            <person name="Binder U."/>
            <person name="Lass-Florl C."/>
            <person name="Voigt K."/>
            <person name="Horn F."/>
        </authorList>
    </citation>
    <scope>NUCLEOTIDE SEQUENCE</scope>
    <source>
        <strain evidence="2">JMRC FSU:6197</strain>
    </source>
</reference>
<dbReference type="InterPro" id="IPR008979">
    <property type="entry name" value="Galactose-bd-like_sf"/>
</dbReference>
<accession>A0A077WG68</accession>
<dbReference type="EMBL" id="LK023318">
    <property type="protein sequence ID" value="CDS06043.1"/>
    <property type="molecule type" value="Genomic_DNA"/>
</dbReference>
<protein>
    <recommendedName>
        <fullName evidence="3">F5/8 type C domain-containing protein</fullName>
    </recommendedName>
</protein>
<dbReference type="OrthoDB" id="1684102at2759"/>
<sequence length="565" mass="65917">MQRPGDIPLRGIHINISSDPFQHRIPPYLQRAWQESRLSQLQARLLKRYKRATPIELFALSVTIFLGGMYLLVHVGFFSGRKFQDWRYDHTSGSLGGPWQQDVQLLDRLYPDDGLGLTTAVLLFEPKDEWSVTEDAEKQLAPLLEDLCDQPIMHRILIWNNNPIVNLTHAQLPSCNKVDIHNSYSNMHQAARYLGCSIVTTPYCYFQDHPGSRHLRSLYANFLRHPHLIHSESRDVDAHAQARWRWCFFNDDVHMHTCHQHQGYGTFVSRDNVLRFIELMELDPIDIMQSDMYFTTFMNQVPYQLEGTAAVFPAYIDEEDREGRLIENKNNPNLTAAGRSHVHNSIVMLYKHLSRRTNVFATEQVYPGLNEQDARTPCRNDRCLFLTNIPAFPDPRLFKYNPNINLSQWEDMHESYYNSRGHYAHFPYGNAVDYDDTSAWKAQKNISAGDYIGLDLLMPMRIPLKFRFLARHPLSYRDTLNIQISFDGQHWMKVPMGSEIDCDTFADDTMMECRFTISETGYRFVRLQSTTDQDYAYEIHDFSFTVRARQDIDGQLLLENDWLVG</sequence>
<proteinExistence type="predicted"/>
<gene>
    <name evidence="2" type="ORF">LRAMOSA08571</name>
</gene>
<dbReference type="Gene3D" id="2.60.120.260">
    <property type="entry name" value="Galactose-binding domain-like"/>
    <property type="match status" value="1"/>
</dbReference>
<evidence type="ECO:0008006" key="3">
    <source>
        <dbReference type="Google" id="ProtNLM"/>
    </source>
</evidence>
<organism evidence="2">
    <name type="scientific">Lichtheimia ramosa</name>
    <dbReference type="NCBI Taxonomy" id="688394"/>
    <lineage>
        <taxon>Eukaryota</taxon>
        <taxon>Fungi</taxon>
        <taxon>Fungi incertae sedis</taxon>
        <taxon>Mucoromycota</taxon>
        <taxon>Mucoromycotina</taxon>
        <taxon>Mucoromycetes</taxon>
        <taxon>Mucorales</taxon>
        <taxon>Lichtheimiaceae</taxon>
        <taxon>Lichtheimia</taxon>
    </lineage>
</organism>
<evidence type="ECO:0000313" key="2">
    <source>
        <dbReference type="EMBL" id="CDS06043.1"/>
    </source>
</evidence>
<keyword evidence="1" id="KW-0812">Transmembrane</keyword>
<name>A0A077WG68_9FUNG</name>
<keyword evidence="1" id="KW-0472">Membrane</keyword>
<feature type="transmembrane region" description="Helical" evidence="1">
    <location>
        <begin position="57"/>
        <end position="78"/>
    </location>
</feature>
<dbReference type="AlphaFoldDB" id="A0A077WG68"/>
<evidence type="ECO:0000256" key="1">
    <source>
        <dbReference type="SAM" id="Phobius"/>
    </source>
</evidence>
<dbReference type="SUPFAM" id="SSF49785">
    <property type="entry name" value="Galactose-binding domain-like"/>
    <property type="match status" value="1"/>
</dbReference>